<evidence type="ECO:0000259" key="3">
    <source>
        <dbReference type="Pfam" id="PF03446"/>
    </source>
</evidence>
<dbReference type="OMA" id="ATKMCRS"/>
<dbReference type="RefSeq" id="WP_012907279.1">
    <property type="nucleotide sequence ID" value="NZ_CAJTBI010000053.1"/>
</dbReference>
<evidence type="ECO:0000256" key="1">
    <source>
        <dbReference type="ARBA" id="ARBA00023002"/>
    </source>
</evidence>
<feature type="domain" description="Phosphogluconate dehydrogenase NAD-binding putative C-terminal" evidence="4">
    <location>
        <begin position="189"/>
        <end position="260"/>
    </location>
</feature>
<dbReference type="SUPFAM" id="SSF51735">
    <property type="entry name" value="NAD(P)-binding Rossmann-fold domains"/>
    <property type="match status" value="1"/>
</dbReference>
<dbReference type="InterPro" id="IPR006115">
    <property type="entry name" value="6PGDH_NADP-bd"/>
</dbReference>
<dbReference type="Gene3D" id="1.10.1040.10">
    <property type="entry name" value="N-(1-d-carboxylethyl)-l-norvaline Dehydrogenase, domain 2"/>
    <property type="match status" value="1"/>
</dbReference>
<evidence type="ECO:0000259" key="4">
    <source>
        <dbReference type="Pfam" id="PF09130"/>
    </source>
</evidence>
<dbReference type="InterPro" id="IPR036291">
    <property type="entry name" value="NAD(P)-bd_dom_sf"/>
</dbReference>
<dbReference type="InterPro" id="IPR015814">
    <property type="entry name" value="Pgluconate_DH_NAD-bd_C"/>
</dbReference>
<protein>
    <submittedName>
        <fullName evidence="5">NAD(P)-dependent oxidoreductase</fullName>
    </submittedName>
</protein>
<dbReference type="Gene3D" id="3.40.50.720">
    <property type="entry name" value="NAD(P)-binding Rossmann-like Domain"/>
    <property type="match status" value="1"/>
</dbReference>
<dbReference type="InterPro" id="IPR015815">
    <property type="entry name" value="HIBADH-related"/>
</dbReference>
<dbReference type="PIRSF" id="PIRSF000103">
    <property type="entry name" value="HIBADH"/>
    <property type="match status" value="1"/>
</dbReference>
<dbReference type="GO" id="GO:0016616">
    <property type="term" value="F:oxidoreductase activity, acting on the CH-OH group of donors, NAD or NADP as acceptor"/>
    <property type="evidence" value="ECO:0007669"/>
    <property type="project" value="UniProtKB-ARBA"/>
</dbReference>
<gene>
    <name evidence="5" type="ORF">E2R62_12420</name>
</gene>
<keyword evidence="1" id="KW-0560">Oxidoreductase</keyword>
<evidence type="ECO:0000313" key="5">
    <source>
        <dbReference type="EMBL" id="QBY29587.1"/>
    </source>
</evidence>
<feature type="domain" description="6-phosphogluconate dehydrogenase NADP-binding" evidence="3">
    <location>
        <begin position="3"/>
        <end position="109"/>
    </location>
</feature>
<dbReference type="InterPro" id="IPR013328">
    <property type="entry name" value="6PGD_dom2"/>
</dbReference>
<name>A0A482PLC5_CITRO</name>
<dbReference type="Pfam" id="PF09130">
    <property type="entry name" value="DUF1932"/>
    <property type="match status" value="1"/>
</dbReference>
<dbReference type="SUPFAM" id="SSF48179">
    <property type="entry name" value="6-phosphogluconate dehydrogenase C-terminal domain-like"/>
    <property type="match status" value="1"/>
</dbReference>
<dbReference type="InterPro" id="IPR008927">
    <property type="entry name" value="6-PGluconate_DH-like_C_sf"/>
</dbReference>
<dbReference type="EMBL" id="CP038008">
    <property type="protein sequence ID" value="QBY29587.1"/>
    <property type="molecule type" value="Genomic_DNA"/>
</dbReference>
<organism evidence="5">
    <name type="scientific">Citrobacter rodentium</name>
    <dbReference type="NCBI Taxonomy" id="67825"/>
    <lineage>
        <taxon>Bacteria</taxon>
        <taxon>Pseudomonadati</taxon>
        <taxon>Pseudomonadota</taxon>
        <taxon>Gammaproteobacteria</taxon>
        <taxon>Enterobacterales</taxon>
        <taxon>Enterobacteriaceae</taxon>
        <taxon>Citrobacter</taxon>
    </lineage>
</organism>
<feature type="active site" evidence="2">
    <location>
        <position position="168"/>
    </location>
</feature>
<sequence>MTTITFIGYGEAGGIFADALAKANPVTIWDCKLNGPERDGMLQKARRGGVRAASSLADALKEADLVFSTVTAGAALDVATRAARLMSESQYFLDLNSVAPQTKRQAAECFAPGAYVDVAVMAPVPPSALRTPLLTGGAQAQAVASLLTSLGCHARYGGNDVGSVSAIKMCRSVMIKGLEALTTECMFAARQYGVEEAVLASLHASFPSMGWDGDLPGYLISRVAEHGIRRSEEMEEVVKTLRDGGSESLMSQATAKTQRHLPQTMAAHGITWQQLEPFDWEALGAMLKAQR</sequence>
<dbReference type="AlphaFoldDB" id="A0A482PLC5"/>
<proteinExistence type="predicted"/>
<accession>A0A482PLC5</accession>
<dbReference type="Pfam" id="PF03446">
    <property type="entry name" value="NAD_binding_2"/>
    <property type="match status" value="1"/>
</dbReference>
<evidence type="ECO:0000256" key="2">
    <source>
        <dbReference type="PIRSR" id="PIRSR000103-1"/>
    </source>
</evidence>
<dbReference type="GO" id="GO:0050661">
    <property type="term" value="F:NADP binding"/>
    <property type="evidence" value="ECO:0007669"/>
    <property type="project" value="InterPro"/>
</dbReference>
<reference evidence="5" key="1">
    <citation type="submission" date="2019-03" db="EMBL/GenBank/DDBJ databases">
        <title>Complete genome sequence of enteropathogenic Citrobacter rodentium strain DBS100.</title>
        <authorList>
            <person name="Popov G."/>
            <person name="Fiebig A."/>
            <person name="Shideler S."/>
            <person name="Coombes B."/>
            <person name="Savchenko A."/>
        </authorList>
    </citation>
    <scope>NUCLEOTIDE SEQUENCE</scope>
    <source>
        <strain evidence="5">DBS100</strain>
    </source>
</reference>